<protein>
    <recommendedName>
        <fullName evidence="2">Fibronectin type-III domain-containing protein</fullName>
    </recommendedName>
</protein>
<dbReference type="PANTHER" id="PTHR13817">
    <property type="entry name" value="TITIN"/>
    <property type="match status" value="1"/>
</dbReference>
<dbReference type="PANTHER" id="PTHR13817:SF73">
    <property type="entry name" value="FIBRONECTIN TYPE-III DOMAIN-CONTAINING PROTEIN"/>
    <property type="match status" value="1"/>
</dbReference>
<dbReference type="CDD" id="cd00063">
    <property type="entry name" value="FN3"/>
    <property type="match status" value="1"/>
</dbReference>
<dbReference type="Proteomes" id="UP001634394">
    <property type="component" value="Unassembled WGS sequence"/>
</dbReference>
<sequence>FHLNECIIPDLEELWNYSFQVCAVTNLGTNCSITMYETTLESVPGRVEYLNLTTETNPNKNRSIVVTWKPPTKRNLNGILLFYRIICKDNKNNLREIYVKATTNELQTFQIDNLIAERTYFISISANTRVGFGEPVEMSTQIESGAPLPPKVLLQTCTIEVTDPKRQLAISLPISDFFCNIVFGSPIEWGIILAQSSMANDAIYRGNSSYYNNNIIKKYQSWSSVHDSDNVPPYKTTPDDWKPRIDCGYYCNWQQSNSLSTSIITTMVADTAVEWVFLSTRPKQETNK</sequence>
<evidence type="ECO:0000256" key="1">
    <source>
        <dbReference type="ARBA" id="ARBA00022737"/>
    </source>
</evidence>
<dbReference type="Pfam" id="PF00041">
    <property type="entry name" value="fn3"/>
    <property type="match status" value="1"/>
</dbReference>
<keyword evidence="1" id="KW-0677">Repeat</keyword>
<dbReference type="Gene3D" id="2.60.40.10">
    <property type="entry name" value="Immunoglobulins"/>
    <property type="match status" value="1"/>
</dbReference>
<feature type="domain" description="Fibronectin type-III" evidence="2">
    <location>
        <begin position="43"/>
        <end position="147"/>
    </location>
</feature>
<dbReference type="PROSITE" id="PS50853">
    <property type="entry name" value="FN3"/>
    <property type="match status" value="1"/>
</dbReference>
<feature type="non-terminal residue" evidence="3">
    <location>
        <position position="1"/>
    </location>
</feature>
<proteinExistence type="predicted"/>
<dbReference type="InterPro" id="IPR013783">
    <property type="entry name" value="Ig-like_fold"/>
</dbReference>
<dbReference type="SMART" id="SM00060">
    <property type="entry name" value="FN3"/>
    <property type="match status" value="1"/>
</dbReference>
<dbReference type="SUPFAM" id="SSF49265">
    <property type="entry name" value="Fibronectin type III"/>
    <property type="match status" value="1"/>
</dbReference>
<name>A0ABD3XBF1_SINWO</name>
<evidence type="ECO:0000259" key="2">
    <source>
        <dbReference type="PROSITE" id="PS50853"/>
    </source>
</evidence>
<evidence type="ECO:0000313" key="3">
    <source>
        <dbReference type="EMBL" id="KAL3882798.1"/>
    </source>
</evidence>
<accession>A0ABD3XBF1</accession>
<gene>
    <name evidence="3" type="ORF">ACJMK2_029105</name>
</gene>
<dbReference type="InterPro" id="IPR036116">
    <property type="entry name" value="FN3_sf"/>
</dbReference>
<dbReference type="InterPro" id="IPR050964">
    <property type="entry name" value="Striated_Muscle_Regulatory"/>
</dbReference>
<comment type="caution">
    <text evidence="3">The sequence shown here is derived from an EMBL/GenBank/DDBJ whole genome shotgun (WGS) entry which is preliminary data.</text>
</comment>
<evidence type="ECO:0000313" key="4">
    <source>
        <dbReference type="Proteomes" id="UP001634394"/>
    </source>
</evidence>
<dbReference type="EMBL" id="JBJQND010000003">
    <property type="protein sequence ID" value="KAL3882798.1"/>
    <property type="molecule type" value="Genomic_DNA"/>
</dbReference>
<reference evidence="3 4" key="1">
    <citation type="submission" date="2024-11" db="EMBL/GenBank/DDBJ databases">
        <title>Chromosome-level genome assembly of the freshwater bivalve Anodonta woodiana.</title>
        <authorList>
            <person name="Chen X."/>
        </authorList>
    </citation>
    <scope>NUCLEOTIDE SEQUENCE [LARGE SCALE GENOMIC DNA]</scope>
    <source>
        <strain evidence="3">MN2024</strain>
        <tissue evidence="3">Gills</tissue>
    </source>
</reference>
<dbReference type="AlphaFoldDB" id="A0ABD3XBF1"/>
<dbReference type="InterPro" id="IPR003961">
    <property type="entry name" value="FN3_dom"/>
</dbReference>
<organism evidence="3 4">
    <name type="scientific">Sinanodonta woodiana</name>
    <name type="common">Chinese pond mussel</name>
    <name type="synonym">Anodonta woodiana</name>
    <dbReference type="NCBI Taxonomy" id="1069815"/>
    <lineage>
        <taxon>Eukaryota</taxon>
        <taxon>Metazoa</taxon>
        <taxon>Spiralia</taxon>
        <taxon>Lophotrochozoa</taxon>
        <taxon>Mollusca</taxon>
        <taxon>Bivalvia</taxon>
        <taxon>Autobranchia</taxon>
        <taxon>Heteroconchia</taxon>
        <taxon>Palaeoheterodonta</taxon>
        <taxon>Unionida</taxon>
        <taxon>Unionoidea</taxon>
        <taxon>Unionidae</taxon>
        <taxon>Unioninae</taxon>
        <taxon>Sinanodonta</taxon>
    </lineage>
</organism>
<keyword evidence="4" id="KW-1185">Reference proteome</keyword>